<keyword evidence="9" id="KW-1185">Reference proteome</keyword>
<evidence type="ECO:0000256" key="4">
    <source>
        <dbReference type="ARBA" id="ARBA00023128"/>
    </source>
</evidence>
<evidence type="ECO:0000256" key="6">
    <source>
        <dbReference type="ARBA" id="ARBA00035191"/>
    </source>
</evidence>
<evidence type="ECO:0000256" key="5">
    <source>
        <dbReference type="ARBA" id="ARBA00023274"/>
    </source>
</evidence>
<evidence type="ECO:0000313" key="9">
    <source>
        <dbReference type="Proteomes" id="UP000738349"/>
    </source>
</evidence>
<dbReference type="InterPro" id="IPR007740">
    <property type="entry name" value="Ribosomal_mL49"/>
</dbReference>
<keyword evidence="5" id="KW-0687">Ribonucleoprotein</keyword>
<dbReference type="GO" id="GO:0003735">
    <property type="term" value="F:structural constituent of ribosome"/>
    <property type="evidence" value="ECO:0007669"/>
    <property type="project" value="InterPro"/>
</dbReference>
<protein>
    <recommendedName>
        <fullName evidence="6">Large ribosomal subunit protein mL49</fullName>
    </recommendedName>
</protein>
<dbReference type="PANTHER" id="PTHR13477:SF0">
    <property type="entry name" value="LARGE RIBOSOMAL SUBUNIT PROTEIN ML49"/>
    <property type="match status" value="1"/>
</dbReference>
<evidence type="ECO:0000256" key="7">
    <source>
        <dbReference type="SAM" id="MobiDB-lite"/>
    </source>
</evidence>
<dbReference type="GO" id="GO:0005762">
    <property type="term" value="C:mitochondrial large ribosomal subunit"/>
    <property type="evidence" value="ECO:0007669"/>
    <property type="project" value="TreeGrafter"/>
</dbReference>
<evidence type="ECO:0000256" key="2">
    <source>
        <dbReference type="ARBA" id="ARBA00005677"/>
    </source>
</evidence>
<dbReference type="Pfam" id="PF05046">
    <property type="entry name" value="Img2"/>
    <property type="match status" value="1"/>
</dbReference>
<dbReference type="GO" id="GO:0006412">
    <property type="term" value="P:translation"/>
    <property type="evidence" value="ECO:0007669"/>
    <property type="project" value="InterPro"/>
</dbReference>
<feature type="region of interest" description="Disordered" evidence="7">
    <location>
        <begin position="41"/>
        <end position="121"/>
    </location>
</feature>
<name>A0A9P9FBN0_9HYPO</name>
<keyword evidence="4" id="KW-0496">Mitochondrion</keyword>
<comment type="subcellular location">
    <subcellularLocation>
        <location evidence="1">Mitochondrion</location>
    </subcellularLocation>
</comment>
<comment type="similarity">
    <text evidence="2">Belongs to the mitochondrion-specific ribosomal protein mL49 family.</text>
</comment>
<gene>
    <name evidence="8" type="ORF">EDB81DRAFT_403655</name>
</gene>
<accession>A0A9P9FBN0</accession>
<dbReference type="Proteomes" id="UP000738349">
    <property type="component" value="Unassembled WGS sequence"/>
</dbReference>
<dbReference type="EMBL" id="JAGMUV010000005">
    <property type="protein sequence ID" value="KAH7156896.1"/>
    <property type="molecule type" value="Genomic_DNA"/>
</dbReference>
<feature type="compositionally biased region" description="Basic residues" evidence="7">
    <location>
        <begin position="57"/>
        <end position="69"/>
    </location>
</feature>
<organism evidence="8 9">
    <name type="scientific">Dactylonectria macrodidyma</name>
    <dbReference type="NCBI Taxonomy" id="307937"/>
    <lineage>
        <taxon>Eukaryota</taxon>
        <taxon>Fungi</taxon>
        <taxon>Dikarya</taxon>
        <taxon>Ascomycota</taxon>
        <taxon>Pezizomycotina</taxon>
        <taxon>Sordariomycetes</taxon>
        <taxon>Hypocreomycetidae</taxon>
        <taxon>Hypocreales</taxon>
        <taxon>Nectriaceae</taxon>
        <taxon>Dactylonectria</taxon>
    </lineage>
</organism>
<evidence type="ECO:0000313" key="8">
    <source>
        <dbReference type="EMBL" id="KAH7156896.1"/>
    </source>
</evidence>
<evidence type="ECO:0000256" key="3">
    <source>
        <dbReference type="ARBA" id="ARBA00022980"/>
    </source>
</evidence>
<comment type="caution">
    <text evidence="8">The sequence shown here is derived from an EMBL/GenBank/DDBJ whole genome shotgun (WGS) entry which is preliminary data.</text>
</comment>
<dbReference type="OrthoDB" id="19439at2759"/>
<reference evidence="8" key="1">
    <citation type="journal article" date="2021" name="Nat. Commun.">
        <title>Genetic determinants of endophytism in the Arabidopsis root mycobiome.</title>
        <authorList>
            <person name="Mesny F."/>
            <person name="Miyauchi S."/>
            <person name="Thiergart T."/>
            <person name="Pickel B."/>
            <person name="Atanasova L."/>
            <person name="Karlsson M."/>
            <person name="Huettel B."/>
            <person name="Barry K.W."/>
            <person name="Haridas S."/>
            <person name="Chen C."/>
            <person name="Bauer D."/>
            <person name="Andreopoulos W."/>
            <person name="Pangilinan J."/>
            <person name="LaButti K."/>
            <person name="Riley R."/>
            <person name="Lipzen A."/>
            <person name="Clum A."/>
            <person name="Drula E."/>
            <person name="Henrissat B."/>
            <person name="Kohler A."/>
            <person name="Grigoriev I.V."/>
            <person name="Martin F.M."/>
            <person name="Hacquard S."/>
        </authorList>
    </citation>
    <scope>NUCLEOTIDE SEQUENCE</scope>
    <source>
        <strain evidence="8">MPI-CAGE-AT-0147</strain>
    </source>
</reference>
<dbReference type="PANTHER" id="PTHR13477">
    <property type="entry name" value="MITOCHONDRIAL 39S RIBOSOMAL PROTEIN L49"/>
    <property type="match status" value="1"/>
</dbReference>
<sequence length="217" mass="24757">MRFLLTRALSTGRQALLQRPVAHAPLSQRCSFLPIRQIANQGDQQAPSEQVGEASKPKPKRKRKPRLPKRSYPGNIDHSSGQTSFKAPVGYNPNKSETPPINPNIKDKIPQSKRPLKRPFVPRPTKTAEELLELLPYIIRRTPYHQLPIYRKWLSGGNRCLILVKKIEGDRTKLVEDLAAALELDRKDVRLNPTTQHVEIKGNHFEKALDWLLETGF</sequence>
<keyword evidence="3 8" id="KW-0689">Ribosomal protein</keyword>
<dbReference type="AlphaFoldDB" id="A0A9P9FBN0"/>
<evidence type="ECO:0000256" key="1">
    <source>
        <dbReference type="ARBA" id="ARBA00004173"/>
    </source>
</evidence>
<proteinExistence type="inferred from homology"/>
<dbReference type="Gene3D" id="3.30.780.10">
    <property type="entry name" value="SUI1-like domain"/>
    <property type="match status" value="1"/>
</dbReference>